<dbReference type="InterPro" id="IPR042089">
    <property type="entry name" value="Peptidase_M13_dom_2"/>
</dbReference>
<proteinExistence type="predicted"/>
<protein>
    <submittedName>
        <fullName evidence="1">Uncharacterized protein</fullName>
    </submittedName>
</protein>
<reference evidence="1 2" key="1">
    <citation type="submission" date="2017-03" db="EMBL/GenBank/DDBJ databases">
        <title>WGS assembly of Porphyra umbilicalis.</title>
        <authorList>
            <person name="Brawley S.H."/>
            <person name="Blouin N.A."/>
            <person name="Ficko-Blean E."/>
            <person name="Wheeler G.L."/>
            <person name="Lohr M."/>
            <person name="Goodson H.V."/>
            <person name="Jenkins J.W."/>
            <person name="Blaby-Haas C.E."/>
            <person name="Helliwell K.E."/>
            <person name="Chan C."/>
            <person name="Marriage T."/>
            <person name="Bhattacharya D."/>
            <person name="Klein A.S."/>
            <person name="Badis Y."/>
            <person name="Brodie J."/>
            <person name="Cao Y."/>
            <person name="Collen J."/>
            <person name="Dittami S.M."/>
            <person name="Gachon C.M."/>
            <person name="Green B.R."/>
            <person name="Karpowicz S."/>
            <person name="Kim J.W."/>
            <person name="Kudahl U."/>
            <person name="Lin S."/>
            <person name="Michel G."/>
            <person name="Mittag M."/>
            <person name="Olson B.J."/>
            <person name="Pangilinan J."/>
            <person name="Peng Y."/>
            <person name="Qiu H."/>
            <person name="Shu S."/>
            <person name="Singer J.T."/>
            <person name="Smith A.G."/>
            <person name="Sprecher B.N."/>
            <person name="Wagner V."/>
            <person name="Wang W."/>
            <person name="Wang Z.-Y."/>
            <person name="Yan J."/>
            <person name="Yarish C."/>
            <person name="Zoeuner-Riek S."/>
            <person name="Zhuang Y."/>
            <person name="Zou Y."/>
            <person name="Lindquist E.A."/>
            <person name="Grimwood J."/>
            <person name="Barry K."/>
            <person name="Rokhsar D.S."/>
            <person name="Schmutz J."/>
            <person name="Stiller J.W."/>
            <person name="Grossman A.R."/>
            <person name="Prochnik S.E."/>
        </authorList>
    </citation>
    <scope>NUCLEOTIDE SEQUENCE [LARGE SCALE GENOMIC DNA]</scope>
    <source>
        <strain evidence="1">4086291</strain>
    </source>
</reference>
<gene>
    <name evidence="1" type="ORF">BU14_0279s0002</name>
</gene>
<dbReference type="EMBL" id="KV918939">
    <property type="protein sequence ID" value="OSX74616.1"/>
    <property type="molecule type" value="Genomic_DNA"/>
</dbReference>
<name>A0A1X6P1G4_PORUM</name>
<dbReference type="AlphaFoldDB" id="A0A1X6P1G4"/>
<dbReference type="Gene3D" id="1.10.1380.10">
    <property type="entry name" value="Neutral endopeptidase , domain2"/>
    <property type="match status" value="1"/>
</dbReference>
<evidence type="ECO:0000313" key="2">
    <source>
        <dbReference type="Proteomes" id="UP000218209"/>
    </source>
</evidence>
<accession>A0A1X6P1G4</accession>
<evidence type="ECO:0000313" key="1">
    <source>
        <dbReference type="EMBL" id="OSX74616.1"/>
    </source>
</evidence>
<dbReference type="Proteomes" id="UP000218209">
    <property type="component" value="Unassembled WGS sequence"/>
</dbReference>
<keyword evidence="2" id="KW-1185">Reference proteome</keyword>
<organism evidence="1 2">
    <name type="scientific">Porphyra umbilicalis</name>
    <name type="common">Purple laver</name>
    <name type="synonym">Red alga</name>
    <dbReference type="NCBI Taxonomy" id="2786"/>
    <lineage>
        <taxon>Eukaryota</taxon>
        <taxon>Rhodophyta</taxon>
        <taxon>Bangiophyceae</taxon>
        <taxon>Bangiales</taxon>
        <taxon>Bangiaceae</taxon>
        <taxon>Porphyra</taxon>
    </lineage>
</organism>
<sequence length="225" mass="24498">MLARFGPVLRAVSANSTYASVVAALATMHSNSGGEPLFKTGTIRDSRTEYGVKVLKVHRPTLGMFKRGFHGSSCRDKEVQAAFKTMLVAFMRYANEAELLGGAADRGMAASGWASAEEVTEAVYAFEERIQVFKTAGYRAYKDAKNHPKMNYLSLATTKELELIAGTFAIFGVKVPTGLAVIKYPVYFGSLNDWIRADVVGNANNGRAILQAYLAYKVTRSFGAK</sequence>